<feature type="transmembrane region" description="Helical" evidence="1">
    <location>
        <begin position="128"/>
        <end position="145"/>
    </location>
</feature>
<keyword evidence="1" id="KW-1133">Transmembrane helix</keyword>
<feature type="transmembrane region" description="Helical" evidence="1">
    <location>
        <begin position="184"/>
        <end position="200"/>
    </location>
</feature>
<accession>U3GK49</accession>
<feature type="transmembrane region" description="Helical" evidence="1">
    <location>
        <begin position="52"/>
        <end position="68"/>
    </location>
</feature>
<feature type="transmembrane region" description="Helical" evidence="1">
    <location>
        <begin position="21"/>
        <end position="40"/>
    </location>
</feature>
<proteinExistence type="predicted"/>
<keyword evidence="1" id="KW-0812">Transmembrane</keyword>
<reference evidence="2" key="1">
    <citation type="journal article" date="2013" name="FEMS Microbiol. Rev.">
        <title>Structural diversity in Salmonella O antigens and its genetic basis.</title>
        <authorList>
            <person name="Liu B."/>
            <person name="Knirel Y.A."/>
            <person name="Feng L."/>
            <person name="Perepelov A.V."/>
            <person name="Senchenkova S.N."/>
            <person name="Reeves P.R."/>
            <person name="Wang L."/>
        </authorList>
    </citation>
    <scope>NUCLEOTIDE SEQUENCE</scope>
    <source>
        <strain evidence="2">G1605</strain>
    </source>
</reference>
<feature type="transmembrane region" description="Helical" evidence="1">
    <location>
        <begin position="102"/>
        <end position="122"/>
    </location>
</feature>
<gene>
    <name evidence="2" type="primary">wdbF</name>
</gene>
<dbReference type="AlphaFoldDB" id="U3GK49"/>
<evidence type="ECO:0000256" key="1">
    <source>
        <dbReference type="SAM" id="Phobius"/>
    </source>
</evidence>
<feature type="transmembrane region" description="Helical" evidence="1">
    <location>
        <begin position="152"/>
        <end position="172"/>
    </location>
</feature>
<feature type="transmembrane region" description="Helical" evidence="1">
    <location>
        <begin position="242"/>
        <end position="259"/>
    </location>
</feature>
<dbReference type="EMBL" id="JX975332">
    <property type="protein sequence ID" value="AFW04719.1"/>
    <property type="molecule type" value="Genomic_DNA"/>
</dbReference>
<keyword evidence="1" id="KW-0472">Membrane</keyword>
<name>U3GK49_SALER</name>
<feature type="transmembrane region" description="Helical" evidence="1">
    <location>
        <begin position="220"/>
        <end position="236"/>
    </location>
</feature>
<organism evidence="2">
    <name type="scientific">Salmonella enterica</name>
    <name type="common">Salmonella choleraesuis</name>
    <dbReference type="NCBI Taxonomy" id="28901"/>
    <lineage>
        <taxon>Bacteria</taxon>
        <taxon>Pseudomonadati</taxon>
        <taxon>Pseudomonadota</taxon>
        <taxon>Gammaproteobacteria</taxon>
        <taxon>Enterobacterales</taxon>
        <taxon>Enterobacteriaceae</taxon>
        <taxon>Salmonella</taxon>
    </lineage>
</organism>
<protein>
    <submittedName>
        <fullName evidence="2">WdbF</fullName>
    </submittedName>
</protein>
<evidence type="ECO:0000313" key="2">
    <source>
        <dbReference type="EMBL" id="AFW04719.1"/>
    </source>
</evidence>
<sequence length="265" mass="31605">MNKYIIFFPFGYTYISRIKNLSKFISFLLTIPIPCFLFFYYGLVSSENKSCFTGLVFIWSYINLYIFYENGYIENDIKTVKKEENPTLRIVGDLYHFIDNNYYKIISIRVVFFVISILLLFFVSNYILILKLSLLSLATALLYYFHNNIRSVFKVLTFFCLSSSRFIFPLLVCSDLIAPEKFNYILLSIFIYTIPASLIYSAKSFKLIRFLLRGEYKYKILYYTFTSFIFMASHFLYDKNDISLFMFFLLLYMSLLICLKKVINR</sequence>